<name>A0AAN1MMB8_9BURK</name>
<sequence length="50" mass="5367">MRVLIVRATGLLGKEVVRLLSPEHQVIGARRTGSDLSVDLADKSGHSQTV</sequence>
<dbReference type="Proteomes" id="UP000004980">
    <property type="component" value="Unassembled WGS sequence"/>
</dbReference>
<dbReference type="Gene3D" id="3.40.50.720">
    <property type="entry name" value="NAD(P)-binding Rossmann-like Domain"/>
    <property type="match status" value="1"/>
</dbReference>
<proteinExistence type="predicted"/>
<evidence type="ECO:0000313" key="2">
    <source>
        <dbReference type="EMBL" id="EIN00721.1"/>
    </source>
</evidence>
<keyword evidence="3" id="KW-1185">Reference proteome</keyword>
<accession>A0AAN1MMB8</accession>
<dbReference type="KEGG" id="phs:C2L64_29930"/>
<dbReference type="Proteomes" id="UP000236649">
    <property type="component" value="Chromosome 2"/>
</dbReference>
<reference evidence="1 4" key="2">
    <citation type="submission" date="2018-01" db="EMBL/GenBank/DDBJ databases">
        <title>Species boundaries and ecological features among Paraburkholderia terrae DSMZ17804T, P. hospita DSMZ17164T and P. caribensis DSMZ13236T.</title>
        <authorList>
            <person name="Pratama A.A."/>
        </authorList>
    </citation>
    <scope>NUCLEOTIDE SEQUENCE [LARGE SCALE GENOMIC DNA]</scope>
    <source>
        <strain evidence="1 4">DSM 17164</strain>
    </source>
</reference>
<dbReference type="EMBL" id="AKAU01000076">
    <property type="protein sequence ID" value="EIN00721.1"/>
    <property type="molecule type" value="Genomic_DNA"/>
</dbReference>
<evidence type="ECO:0000313" key="1">
    <source>
        <dbReference type="EMBL" id="AUT72385.1"/>
    </source>
</evidence>
<dbReference type="EMBL" id="CP026106">
    <property type="protein sequence ID" value="AUT72385.1"/>
    <property type="molecule type" value="Genomic_DNA"/>
</dbReference>
<reference evidence="2 3" key="1">
    <citation type="journal article" date="2012" name="J. Bacteriol.">
        <title>Draft Genome Sequence of the Soil Bacterium Burkholderia terrae Strain BS001, Which Interacts with Fungal Surface Structures.</title>
        <authorList>
            <person name="Nazir R."/>
            <person name="Hansen M.A."/>
            <person name="Sorensen S."/>
            <person name="van Elsas J.D."/>
        </authorList>
    </citation>
    <scope>NUCLEOTIDE SEQUENCE [LARGE SCALE GENOMIC DNA]</scope>
    <source>
        <strain evidence="2 3">BS001</strain>
    </source>
</reference>
<evidence type="ECO:0000313" key="3">
    <source>
        <dbReference type="Proteomes" id="UP000004980"/>
    </source>
</evidence>
<gene>
    <name evidence="1" type="ORF">C2L64_29930</name>
    <name evidence="2" type="ORF">WQE_12626</name>
</gene>
<protein>
    <submittedName>
        <fullName evidence="1 2">Epimerase</fullName>
    </submittedName>
</protein>
<evidence type="ECO:0000313" key="4">
    <source>
        <dbReference type="Proteomes" id="UP000236649"/>
    </source>
</evidence>
<organism evidence="1 4">
    <name type="scientific">Paraburkholderia hospita</name>
    <dbReference type="NCBI Taxonomy" id="169430"/>
    <lineage>
        <taxon>Bacteria</taxon>
        <taxon>Pseudomonadati</taxon>
        <taxon>Pseudomonadota</taxon>
        <taxon>Betaproteobacteria</taxon>
        <taxon>Burkholderiales</taxon>
        <taxon>Burkholderiaceae</taxon>
        <taxon>Paraburkholderia</taxon>
    </lineage>
</organism>
<dbReference type="AlphaFoldDB" id="A0AAN1MMB8"/>